<dbReference type="Proteomes" id="UP000814033">
    <property type="component" value="Unassembled WGS sequence"/>
</dbReference>
<reference evidence="1" key="2">
    <citation type="journal article" date="2022" name="New Phytol.">
        <title>Evolutionary transition to the ectomycorrhizal habit in the genomes of a hyperdiverse lineage of mushroom-forming fungi.</title>
        <authorList>
            <person name="Looney B."/>
            <person name="Miyauchi S."/>
            <person name="Morin E."/>
            <person name="Drula E."/>
            <person name="Courty P.E."/>
            <person name="Kohler A."/>
            <person name="Kuo A."/>
            <person name="LaButti K."/>
            <person name="Pangilinan J."/>
            <person name="Lipzen A."/>
            <person name="Riley R."/>
            <person name="Andreopoulos W."/>
            <person name="He G."/>
            <person name="Johnson J."/>
            <person name="Nolan M."/>
            <person name="Tritt A."/>
            <person name="Barry K.W."/>
            <person name="Grigoriev I.V."/>
            <person name="Nagy L.G."/>
            <person name="Hibbett D."/>
            <person name="Henrissat B."/>
            <person name="Matheny P.B."/>
            <person name="Labbe J."/>
            <person name="Martin F.M."/>
        </authorList>
    </citation>
    <scope>NUCLEOTIDE SEQUENCE</scope>
    <source>
        <strain evidence="1">FP105234-sp</strain>
    </source>
</reference>
<evidence type="ECO:0000313" key="1">
    <source>
        <dbReference type="EMBL" id="KAI0043237.1"/>
    </source>
</evidence>
<organism evidence="1 2">
    <name type="scientific">Auriscalpium vulgare</name>
    <dbReference type="NCBI Taxonomy" id="40419"/>
    <lineage>
        <taxon>Eukaryota</taxon>
        <taxon>Fungi</taxon>
        <taxon>Dikarya</taxon>
        <taxon>Basidiomycota</taxon>
        <taxon>Agaricomycotina</taxon>
        <taxon>Agaricomycetes</taxon>
        <taxon>Russulales</taxon>
        <taxon>Auriscalpiaceae</taxon>
        <taxon>Auriscalpium</taxon>
    </lineage>
</organism>
<dbReference type="EMBL" id="MU276027">
    <property type="protein sequence ID" value="KAI0043237.1"/>
    <property type="molecule type" value="Genomic_DNA"/>
</dbReference>
<name>A0ACB8RGV4_9AGAM</name>
<accession>A0ACB8RGV4</accession>
<comment type="caution">
    <text evidence="1">The sequence shown here is derived from an EMBL/GenBank/DDBJ whole genome shotgun (WGS) entry which is preliminary data.</text>
</comment>
<gene>
    <name evidence="1" type="ORF">FA95DRAFT_1563508</name>
</gene>
<reference evidence="1" key="1">
    <citation type="submission" date="2021-02" db="EMBL/GenBank/DDBJ databases">
        <authorList>
            <consortium name="DOE Joint Genome Institute"/>
            <person name="Ahrendt S."/>
            <person name="Looney B.P."/>
            <person name="Miyauchi S."/>
            <person name="Morin E."/>
            <person name="Drula E."/>
            <person name="Courty P.E."/>
            <person name="Chicoki N."/>
            <person name="Fauchery L."/>
            <person name="Kohler A."/>
            <person name="Kuo A."/>
            <person name="Labutti K."/>
            <person name="Pangilinan J."/>
            <person name="Lipzen A."/>
            <person name="Riley R."/>
            <person name="Andreopoulos W."/>
            <person name="He G."/>
            <person name="Johnson J."/>
            <person name="Barry K.W."/>
            <person name="Grigoriev I.V."/>
            <person name="Nagy L."/>
            <person name="Hibbett D."/>
            <person name="Henrissat B."/>
            <person name="Matheny P.B."/>
            <person name="Labbe J."/>
            <person name="Martin F."/>
        </authorList>
    </citation>
    <scope>NUCLEOTIDE SEQUENCE</scope>
    <source>
        <strain evidence="1">FP105234-sp</strain>
    </source>
</reference>
<keyword evidence="2" id="KW-1185">Reference proteome</keyword>
<evidence type="ECO:0000313" key="2">
    <source>
        <dbReference type="Proteomes" id="UP000814033"/>
    </source>
</evidence>
<proteinExistence type="predicted"/>
<sequence>MAGVTSGDYDNIWAQRRSRPLQQTHPYYAPASDPQPSNTLTASNPSYQSYGYQNYPASTSASSLTQPQSSFVAAPFSYSAPYNDHQQQSSSLYAASAQESVFTPGPAPQIASSSSLYSTAMPESYQDQRMHYSDGSDRRQLFPTLTLPTTADSSSSLPTKFHPPPIHYVQRDEPAARHLEGANKRPRSDDLDNDDGLGEGLGDAAQSALDKLKRACARCKGLKVRCEFRDDQETCERCIKGSHECVIPGRKKRRPPPKREVLLTKIQEQAAQIAELMSQLETVQASDHKTTQLAKELPRDFAHSTLSSPNSGTLTESLGSAEASPFARGHDESLSTSSYAEHDPPVSQESSAWIMQARQKLEAFGGLIGLGGASLSKEHFVEQDFEDDSSGDEDAVVVKDESESEDEAMNTARPSHTAKKLSSIPSEASPYGLMANMSVKKGKARRSGSVVSENSDLGVANEDFFRPSPEVDVGRLSMPGYEVPKLLRKNIITVLEAEKLFKIYFDWMNISLSLLDPVLYTAQQVYWRCPFLFTVICAIASRFDKERPDLYPTAMEYARQDAGAAFLSGEKRVEVVQAYILLSLYPTPGRRWEDDRCWIYLGQGIRIAMDMNLHHPNTAKPRSEQHAREMLNRTRAWLNCFNLDRSMGSQYGKVTVIRNTDYVASRAPVWWNSSVYNMEHFDIHLCAYNAELRVLNDFMMQVYSDPNHPTGLNKEIDLEKLASDTDDKIEQLRMEWFSRLSDTDMNNEQNRFRIGLLKLGYSYARLVALSFGFQHAFGKNSTDENPFLNRCINAASDVVSAMVDDIGRPSQRIYVKHGPDAQSVFVSFSCTFLIKLLQPKYAGYISPLQREEIINTVQRAVDFGGSADISIDDRHGPKLFSRFIGRLLEDVKAQPPGGKRVPRRAAKRTVQPPTAIPEDAQVHVFTQPSPPAAAKGYFAPLPPSRPTTPFDHFAGPADKTQFQNAAGGVMGMDATEFFRAPLPLDSEILESMQSLSALSELQGTMLPGFGWMGQMPPLDYATQYGHVPQPNFR</sequence>
<protein>
    <submittedName>
        <fullName evidence="1">Uncharacterized protein</fullName>
    </submittedName>
</protein>